<proteinExistence type="predicted"/>
<dbReference type="Proteomes" id="UP000054653">
    <property type="component" value="Unassembled WGS sequence"/>
</dbReference>
<feature type="compositionally biased region" description="Polar residues" evidence="1">
    <location>
        <begin position="231"/>
        <end position="248"/>
    </location>
</feature>
<evidence type="ECO:0000313" key="3">
    <source>
        <dbReference type="Proteomes" id="UP000054653"/>
    </source>
</evidence>
<reference evidence="2 3" key="1">
    <citation type="submission" date="2015-01" db="EMBL/GenBank/DDBJ databases">
        <title>Evolution of Trichinella species and genotypes.</title>
        <authorList>
            <person name="Korhonen P.K."/>
            <person name="Edoardo P."/>
            <person name="Giuseppe L.R."/>
            <person name="Gasser R.B."/>
        </authorList>
    </citation>
    <scope>NUCLEOTIDE SEQUENCE [LARGE SCALE GENOMIC DNA]</scope>
    <source>
        <strain evidence="2">ISS120</strain>
    </source>
</reference>
<sequence>MRYINVKLETVAINEKHAKIIMNGETLVEFAEADGSSDLFAVVLSIRADQNGVCSYFLASNEHLFVRLLWGFTCTYELMLKKKAILHIAFLVIVPEVQYELLKFVLVQCVELHFLSGRLSGKSHRKKLLLIECDKSFVDISGRSASPLYALPYTVRKATESMGAATTTKLPAARNDQKAIPKGAPFATNQRFKSSPRLNSSGQQYQLRYGTLLTRLLRQSPDAPANEHTAPLSSLTRSTPPTANRNTPHLSLYKRDYLMFMYY</sequence>
<dbReference type="EMBL" id="JYDI01000003">
    <property type="protein sequence ID" value="KRY61005.1"/>
    <property type="molecule type" value="Genomic_DNA"/>
</dbReference>
<evidence type="ECO:0000256" key="1">
    <source>
        <dbReference type="SAM" id="MobiDB-lite"/>
    </source>
</evidence>
<dbReference type="AlphaFoldDB" id="A0A0V1DHA5"/>
<gene>
    <name evidence="2" type="ORF">T03_13629</name>
</gene>
<accession>A0A0V1DHA5</accession>
<organism evidence="2 3">
    <name type="scientific">Trichinella britovi</name>
    <name type="common">Parasitic roundworm</name>
    <dbReference type="NCBI Taxonomy" id="45882"/>
    <lineage>
        <taxon>Eukaryota</taxon>
        <taxon>Metazoa</taxon>
        <taxon>Ecdysozoa</taxon>
        <taxon>Nematoda</taxon>
        <taxon>Enoplea</taxon>
        <taxon>Dorylaimia</taxon>
        <taxon>Trichinellida</taxon>
        <taxon>Trichinellidae</taxon>
        <taxon>Trichinella</taxon>
    </lineage>
</organism>
<evidence type="ECO:0000313" key="2">
    <source>
        <dbReference type="EMBL" id="KRY61005.1"/>
    </source>
</evidence>
<keyword evidence="3" id="KW-1185">Reference proteome</keyword>
<comment type="caution">
    <text evidence="2">The sequence shown here is derived from an EMBL/GenBank/DDBJ whole genome shotgun (WGS) entry which is preliminary data.</text>
</comment>
<name>A0A0V1DHA5_TRIBR</name>
<protein>
    <submittedName>
        <fullName evidence="2">Uncharacterized protein</fullName>
    </submittedName>
</protein>
<feature type="region of interest" description="Disordered" evidence="1">
    <location>
        <begin position="222"/>
        <end position="248"/>
    </location>
</feature>